<keyword evidence="2" id="KW-1003">Cell membrane</keyword>
<feature type="transmembrane region" description="Helical" evidence="7">
    <location>
        <begin position="180"/>
        <end position="198"/>
    </location>
</feature>
<dbReference type="EMBL" id="PYBW01000119">
    <property type="protein sequence ID" value="PYC70611.1"/>
    <property type="molecule type" value="Genomic_DNA"/>
</dbReference>
<dbReference type="InterPro" id="IPR017039">
    <property type="entry name" value="Virul_fac_BrkB"/>
</dbReference>
<organism evidence="8 9">
    <name type="scientific">Streptomyces tateyamensis</name>
    <dbReference type="NCBI Taxonomy" id="565073"/>
    <lineage>
        <taxon>Bacteria</taxon>
        <taxon>Bacillati</taxon>
        <taxon>Actinomycetota</taxon>
        <taxon>Actinomycetes</taxon>
        <taxon>Kitasatosporales</taxon>
        <taxon>Streptomycetaceae</taxon>
        <taxon>Streptomyces</taxon>
    </lineage>
</organism>
<dbReference type="PANTHER" id="PTHR30213">
    <property type="entry name" value="INNER MEMBRANE PROTEIN YHJD"/>
    <property type="match status" value="1"/>
</dbReference>
<evidence type="ECO:0000256" key="6">
    <source>
        <dbReference type="SAM" id="MobiDB-lite"/>
    </source>
</evidence>
<evidence type="ECO:0000256" key="4">
    <source>
        <dbReference type="ARBA" id="ARBA00022989"/>
    </source>
</evidence>
<keyword evidence="9" id="KW-1185">Reference proteome</keyword>
<feature type="transmembrane region" description="Helical" evidence="7">
    <location>
        <begin position="102"/>
        <end position="123"/>
    </location>
</feature>
<protein>
    <submittedName>
        <fullName evidence="8">YihY/virulence factor BrkB family protein</fullName>
    </submittedName>
</protein>
<sequence length="350" mass="37355">MNPFERALRAVDRAQQRRTGPAVVVGVVKKYGDDRGGLLAALITYYGFVALIPLLLVLSTVLGFVLHGRPGAQHAVLNSALADFPIIGDQLQQNVHSLQGSALALTVGLLGLLYGALGIAQVLQHAMAEVWNVPGTGRPGYWPRLARSLVLFGTLGTGLVLATASATLIGAALAGWPARVGALLLSLLLNSALFLACLRILTPRTVRARALLPGAALAGPLFTLLQAFGAVLITHQLRHATQVYGFFATVIGLLSWLFLAAQVTVYAAEVNVVLARRLWPRSLLQPPLTGPDREVLESIVQQGRRRPEQRVEVEFDDEPTSGEPGDKEPTDKEPGDKAPTHREPGDAPDS</sequence>
<keyword evidence="5 7" id="KW-0472">Membrane</keyword>
<reference evidence="8 9" key="1">
    <citation type="submission" date="2018-03" db="EMBL/GenBank/DDBJ databases">
        <title>Bioinformatic expansion and discovery of thiopeptide antibiotics.</title>
        <authorList>
            <person name="Schwalen C.J."/>
            <person name="Hudson G.A."/>
            <person name="Mitchell D.A."/>
        </authorList>
    </citation>
    <scope>NUCLEOTIDE SEQUENCE [LARGE SCALE GENOMIC DNA]</scope>
    <source>
        <strain evidence="8 9">ATCC 21389</strain>
    </source>
</reference>
<keyword evidence="4 7" id="KW-1133">Transmembrane helix</keyword>
<dbReference type="Pfam" id="PF03631">
    <property type="entry name" value="Virul_fac_BrkB"/>
    <property type="match status" value="1"/>
</dbReference>
<dbReference type="Proteomes" id="UP000248039">
    <property type="component" value="Unassembled WGS sequence"/>
</dbReference>
<dbReference type="OrthoDB" id="3349406at2"/>
<dbReference type="AlphaFoldDB" id="A0A2V4NJV7"/>
<feature type="transmembrane region" description="Helical" evidence="7">
    <location>
        <begin position="149"/>
        <end position="174"/>
    </location>
</feature>
<dbReference type="GO" id="GO:0005886">
    <property type="term" value="C:plasma membrane"/>
    <property type="evidence" value="ECO:0007669"/>
    <property type="project" value="UniProtKB-SubCell"/>
</dbReference>
<accession>A0A2V4NJV7</accession>
<evidence type="ECO:0000313" key="8">
    <source>
        <dbReference type="EMBL" id="PYC70611.1"/>
    </source>
</evidence>
<evidence type="ECO:0000313" key="9">
    <source>
        <dbReference type="Proteomes" id="UP000248039"/>
    </source>
</evidence>
<feature type="compositionally biased region" description="Basic and acidic residues" evidence="6">
    <location>
        <begin position="324"/>
        <end position="350"/>
    </location>
</feature>
<keyword evidence="3 7" id="KW-0812">Transmembrane</keyword>
<comment type="caution">
    <text evidence="8">The sequence shown here is derived from an EMBL/GenBank/DDBJ whole genome shotgun (WGS) entry which is preliminary data.</text>
</comment>
<evidence type="ECO:0000256" key="1">
    <source>
        <dbReference type="ARBA" id="ARBA00004651"/>
    </source>
</evidence>
<gene>
    <name evidence="8" type="ORF">C7C46_27260</name>
</gene>
<feature type="region of interest" description="Disordered" evidence="6">
    <location>
        <begin position="300"/>
        <end position="350"/>
    </location>
</feature>
<comment type="subcellular location">
    <subcellularLocation>
        <location evidence="1">Cell membrane</location>
        <topology evidence="1">Multi-pass membrane protein</topology>
    </subcellularLocation>
</comment>
<dbReference type="PANTHER" id="PTHR30213:SF1">
    <property type="entry name" value="INNER MEMBRANE PROTEIN YHJD"/>
    <property type="match status" value="1"/>
</dbReference>
<feature type="transmembrane region" description="Helical" evidence="7">
    <location>
        <begin position="38"/>
        <end position="66"/>
    </location>
</feature>
<feature type="transmembrane region" description="Helical" evidence="7">
    <location>
        <begin position="210"/>
        <end position="233"/>
    </location>
</feature>
<feature type="transmembrane region" description="Helical" evidence="7">
    <location>
        <begin position="245"/>
        <end position="268"/>
    </location>
</feature>
<evidence type="ECO:0000256" key="2">
    <source>
        <dbReference type="ARBA" id="ARBA00022475"/>
    </source>
</evidence>
<evidence type="ECO:0000256" key="3">
    <source>
        <dbReference type="ARBA" id="ARBA00022692"/>
    </source>
</evidence>
<dbReference type="RefSeq" id="WP_110672593.1">
    <property type="nucleotide sequence ID" value="NZ_PYBW01000119.1"/>
</dbReference>
<proteinExistence type="predicted"/>
<evidence type="ECO:0000256" key="5">
    <source>
        <dbReference type="ARBA" id="ARBA00023136"/>
    </source>
</evidence>
<evidence type="ECO:0000256" key="7">
    <source>
        <dbReference type="SAM" id="Phobius"/>
    </source>
</evidence>
<name>A0A2V4NJV7_9ACTN</name>